<dbReference type="SUPFAM" id="SSF48452">
    <property type="entry name" value="TPR-like"/>
    <property type="match status" value="2"/>
</dbReference>
<feature type="repeat" description="TPR" evidence="1">
    <location>
        <begin position="549"/>
        <end position="582"/>
    </location>
</feature>
<evidence type="ECO:0000313" key="3">
    <source>
        <dbReference type="EMBL" id="CAI4000794.1"/>
    </source>
</evidence>
<dbReference type="Proteomes" id="UP001152797">
    <property type="component" value="Unassembled WGS sequence"/>
</dbReference>
<name>A0A9P1CZT6_9DINO</name>
<dbReference type="EMBL" id="CAMXCT020002838">
    <property type="protein sequence ID" value="CAL1154169.1"/>
    <property type="molecule type" value="Genomic_DNA"/>
</dbReference>
<keyword evidence="1" id="KW-0802">TPR repeat</keyword>
<dbReference type="InterPro" id="IPR019734">
    <property type="entry name" value="TPR_rpt"/>
</dbReference>
<dbReference type="PROSITE" id="PS50005">
    <property type="entry name" value="TPR"/>
    <property type="match status" value="1"/>
</dbReference>
<dbReference type="AlphaFoldDB" id="A0A9P1CZT6"/>
<feature type="region of interest" description="Disordered" evidence="2">
    <location>
        <begin position="284"/>
        <end position="323"/>
    </location>
</feature>
<sequence>MADSCTLVASLIKDVAGGQSEAVLETLGALIESDEKRAVWWALRARHRLELGLAQEALEDTQEALWLEPRSPEVLTLRCRALAAVRQAAGGSSKVGATEALDAAKLAKQAKLNESQTLEVEAVVREEQERAAKISELQSAAKLAWKEGRNQEAKEFFSKLQRLDVDSASWPTALARIHVAEKKPEEAVKLSTDSLGRFTTGHAELHLVRAMAHHAMGNDQEARDDYHHAKRLGGLCEESQHDFEELKVKLGCSDANSRWVGPKAAKISSGFGYPKAKVAAPMAAEAAKKVAPSPRQTQPTQPTQPNKKKQPEAEAAPSAPRGETLGLLLRARREEEDGQLKTAKVLCGQVLRLSPNLAQAVLCIGRIELHNVEYENVLKLFSKVHPSVVKKGPGRVEALSLRAAAYERSKDWDAACDELEALVPLLPAAKLSPEEGWGPQPEQNVVLGRLARARWHAGRRKAATSLAEQLMESCPTELGACEVACAVLMERGDAAVALAVMVRCLVEHRATSAMASDLVCGVMRHCSAEELVHVISPTMKEGVSERSVAEVVGFIGLIMKERGDILEACRLYQRSVMMAPDHASLSLNLMHTYTLRRDDLRALAWGKRFLAQKPQLFGSFLAALDGKAVNDDAKIFDIKDFDAANEFHDALAIGLSIFKLLFLAQPRLFESKNDPNWLKRLRTMEIESHIVGPGVLSLMEDSWRRRSDTDYLDSTMLSGAQRHWQILRRLCAMLERCCKGHELHMTSVRNENAYFSCIKDILMQESKAPIPKAPASFKPMFIVGDSHVLSFAWQFLEFDDEHFMLVPLLITGAKIWHLREDSRFYTMFSFWDKLSIIPIESPVIFLLGEIDCRDGILRSVQKGKHDSFDDALRTVVNVYLDLLVQVRKKLPSNKLFVHPVPIALPETRFLTMAMNTLLETDWSQLSMEKARVKLLRVESIFVKDVPEHPENTDALTLAKLELLPELRLDGIHMSTVYVKSHLEAMEALKIWKLHESEPPLRYTQARTPMGRSSLRKTQTEQLQRCRPAAFAYCFGCACQRVCELVRVKASATSRNVHNEAVAQALLVAAAVFGHEEAHNRHAFPPVELQVLFRHVWEDWRRGEKQVVQSFAKLQGVGFVPERQRGGLLPSSRFQLILID</sequence>
<accession>A0A9P1CZT6</accession>
<dbReference type="OrthoDB" id="435413at2759"/>
<evidence type="ECO:0000313" key="5">
    <source>
        <dbReference type="Proteomes" id="UP001152797"/>
    </source>
</evidence>
<dbReference type="Gene3D" id="1.25.40.10">
    <property type="entry name" value="Tetratricopeptide repeat domain"/>
    <property type="match status" value="3"/>
</dbReference>
<protein>
    <submittedName>
        <fullName evidence="3">Uncharacterized protein</fullName>
    </submittedName>
</protein>
<proteinExistence type="predicted"/>
<organism evidence="3">
    <name type="scientific">Cladocopium goreaui</name>
    <dbReference type="NCBI Taxonomy" id="2562237"/>
    <lineage>
        <taxon>Eukaryota</taxon>
        <taxon>Sar</taxon>
        <taxon>Alveolata</taxon>
        <taxon>Dinophyceae</taxon>
        <taxon>Suessiales</taxon>
        <taxon>Symbiodiniaceae</taxon>
        <taxon>Cladocopium</taxon>
    </lineage>
</organism>
<reference evidence="3" key="1">
    <citation type="submission" date="2022-10" db="EMBL/GenBank/DDBJ databases">
        <authorList>
            <person name="Chen Y."/>
            <person name="Dougan E. K."/>
            <person name="Chan C."/>
            <person name="Rhodes N."/>
            <person name="Thang M."/>
        </authorList>
    </citation>
    <scope>NUCLEOTIDE SEQUENCE</scope>
</reference>
<dbReference type="SMART" id="SM00028">
    <property type="entry name" value="TPR"/>
    <property type="match status" value="6"/>
</dbReference>
<dbReference type="InterPro" id="IPR011990">
    <property type="entry name" value="TPR-like_helical_dom_sf"/>
</dbReference>
<feature type="compositionally biased region" description="Low complexity" evidence="2">
    <location>
        <begin position="284"/>
        <end position="305"/>
    </location>
</feature>
<dbReference type="EMBL" id="CAMXCT030002838">
    <property type="protein sequence ID" value="CAL4788106.1"/>
    <property type="molecule type" value="Genomic_DNA"/>
</dbReference>
<dbReference type="EMBL" id="CAMXCT010002838">
    <property type="protein sequence ID" value="CAI4000794.1"/>
    <property type="molecule type" value="Genomic_DNA"/>
</dbReference>
<evidence type="ECO:0000256" key="2">
    <source>
        <dbReference type="SAM" id="MobiDB-lite"/>
    </source>
</evidence>
<gene>
    <name evidence="3" type="ORF">C1SCF055_LOCUS26885</name>
</gene>
<evidence type="ECO:0000313" key="4">
    <source>
        <dbReference type="EMBL" id="CAL4788106.1"/>
    </source>
</evidence>
<keyword evidence="5" id="KW-1185">Reference proteome</keyword>
<evidence type="ECO:0000256" key="1">
    <source>
        <dbReference type="PROSITE-ProRule" id="PRU00339"/>
    </source>
</evidence>
<reference evidence="4 5" key="2">
    <citation type="submission" date="2024-05" db="EMBL/GenBank/DDBJ databases">
        <authorList>
            <person name="Chen Y."/>
            <person name="Shah S."/>
            <person name="Dougan E. K."/>
            <person name="Thang M."/>
            <person name="Chan C."/>
        </authorList>
    </citation>
    <scope>NUCLEOTIDE SEQUENCE [LARGE SCALE GENOMIC DNA]</scope>
</reference>
<comment type="caution">
    <text evidence="3">The sequence shown here is derived from an EMBL/GenBank/DDBJ whole genome shotgun (WGS) entry which is preliminary data.</text>
</comment>